<evidence type="ECO:0000256" key="1">
    <source>
        <dbReference type="ARBA" id="ARBA00004141"/>
    </source>
</evidence>
<protein>
    <recommendedName>
        <fullName evidence="11">Aquaporin</fullName>
    </recommendedName>
</protein>
<comment type="caution">
    <text evidence="9">The sequence shown here is derived from an EMBL/GenBank/DDBJ whole genome shotgun (WGS) entry which is preliminary data.</text>
</comment>
<evidence type="ECO:0000256" key="4">
    <source>
        <dbReference type="ARBA" id="ARBA00022692"/>
    </source>
</evidence>
<dbReference type="OrthoDB" id="3222at2759"/>
<dbReference type="PRINTS" id="PR00783">
    <property type="entry name" value="MINTRINSICP"/>
</dbReference>
<evidence type="ECO:0000256" key="6">
    <source>
        <dbReference type="ARBA" id="ARBA00023136"/>
    </source>
</evidence>
<feature type="transmembrane region" description="Helical" evidence="8">
    <location>
        <begin position="95"/>
        <end position="116"/>
    </location>
</feature>
<evidence type="ECO:0008006" key="11">
    <source>
        <dbReference type="Google" id="ProtNLM"/>
    </source>
</evidence>
<comment type="similarity">
    <text evidence="2 7">Belongs to the MIP/aquaporin (TC 1.A.8) family.</text>
</comment>
<dbReference type="InterPro" id="IPR034294">
    <property type="entry name" value="Aquaporin_transptr"/>
</dbReference>
<reference evidence="9 10" key="1">
    <citation type="submission" date="2020-08" db="EMBL/GenBank/DDBJ databases">
        <title>Aphidius gifuensis genome sequencing and assembly.</title>
        <authorList>
            <person name="Du Z."/>
        </authorList>
    </citation>
    <scope>NUCLEOTIDE SEQUENCE [LARGE SCALE GENOMIC DNA]</scope>
    <source>
        <strain evidence="9">YNYX2018</strain>
        <tissue evidence="9">Adults</tissue>
    </source>
</reference>
<dbReference type="Gene3D" id="1.20.1080.10">
    <property type="entry name" value="Glycerol uptake facilitator protein"/>
    <property type="match status" value="1"/>
</dbReference>
<evidence type="ECO:0000256" key="3">
    <source>
        <dbReference type="ARBA" id="ARBA00022448"/>
    </source>
</evidence>
<evidence type="ECO:0000313" key="9">
    <source>
        <dbReference type="EMBL" id="KAF7996396.1"/>
    </source>
</evidence>
<evidence type="ECO:0000256" key="7">
    <source>
        <dbReference type="RuleBase" id="RU000477"/>
    </source>
</evidence>
<comment type="subcellular location">
    <subcellularLocation>
        <location evidence="1">Membrane</location>
        <topology evidence="1">Multi-pass membrane protein</topology>
    </subcellularLocation>
</comment>
<feature type="transmembrane region" description="Helical" evidence="8">
    <location>
        <begin position="172"/>
        <end position="190"/>
    </location>
</feature>
<keyword evidence="6 8" id="KW-0472">Membrane</keyword>
<dbReference type="EMBL" id="JACMRX010000001">
    <property type="protein sequence ID" value="KAF7996396.1"/>
    <property type="molecule type" value="Genomic_DNA"/>
</dbReference>
<feature type="transmembrane region" description="Helical" evidence="8">
    <location>
        <begin position="58"/>
        <end position="75"/>
    </location>
</feature>
<dbReference type="Proteomes" id="UP000639338">
    <property type="component" value="Unassembled WGS sequence"/>
</dbReference>
<evidence type="ECO:0000256" key="8">
    <source>
        <dbReference type="SAM" id="Phobius"/>
    </source>
</evidence>
<feature type="transmembrane region" description="Helical" evidence="8">
    <location>
        <begin position="213"/>
        <end position="234"/>
    </location>
</feature>
<dbReference type="CDD" id="cd00333">
    <property type="entry name" value="MIP"/>
    <property type="match status" value="1"/>
</dbReference>
<accession>A0A834Y1S7</accession>
<dbReference type="GO" id="GO:0015267">
    <property type="term" value="F:channel activity"/>
    <property type="evidence" value="ECO:0007669"/>
    <property type="project" value="InterPro"/>
</dbReference>
<keyword evidence="10" id="KW-1185">Reference proteome</keyword>
<keyword evidence="3 7" id="KW-0813">Transport</keyword>
<evidence type="ECO:0000313" key="10">
    <source>
        <dbReference type="Proteomes" id="UP000639338"/>
    </source>
</evidence>
<dbReference type="AlphaFoldDB" id="A0A834Y1S7"/>
<keyword evidence="5 8" id="KW-1133">Transmembrane helix</keyword>
<feature type="transmembrane region" description="Helical" evidence="8">
    <location>
        <begin position="20"/>
        <end position="46"/>
    </location>
</feature>
<name>A0A834Y1S7_APHGI</name>
<evidence type="ECO:0000256" key="5">
    <source>
        <dbReference type="ARBA" id="ARBA00022989"/>
    </source>
</evidence>
<dbReference type="SUPFAM" id="SSF81338">
    <property type="entry name" value="Aquaporin-like"/>
    <property type="match status" value="1"/>
</dbReference>
<proteinExistence type="inferred from homology"/>
<evidence type="ECO:0000256" key="2">
    <source>
        <dbReference type="ARBA" id="ARBA00006175"/>
    </source>
</evidence>
<sequence>MPNCEVQTKLNKIIYGEGDIWQTFIAGIAELVGTALLILLGCGGCADGMASTELQKTLVFGLTVMIVVQCFGHISHAHVNPAITVGSVILGKKPIAEAMVFIIAQNLGAILGYGLLKMMIPSSSFGVNFCVTNIKVSSSQGFMIETISTMILMTLACAVWDERNKLNTDSTALKFGLAVTCLATVFGPYTGCSMNPARSFGPAVWSNNWSQHWIYWIAPIIGAALASFIYRFIFNRKTTTTDDKSLSPEAVALNSFSTYGVEKSEA</sequence>
<organism evidence="9 10">
    <name type="scientific">Aphidius gifuensis</name>
    <name type="common">Parasitoid wasp</name>
    <dbReference type="NCBI Taxonomy" id="684658"/>
    <lineage>
        <taxon>Eukaryota</taxon>
        <taxon>Metazoa</taxon>
        <taxon>Ecdysozoa</taxon>
        <taxon>Arthropoda</taxon>
        <taxon>Hexapoda</taxon>
        <taxon>Insecta</taxon>
        <taxon>Pterygota</taxon>
        <taxon>Neoptera</taxon>
        <taxon>Endopterygota</taxon>
        <taxon>Hymenoptera</taxon>
        <taxon>Apocrita</taxon>
        <taxon>Ichneumonoidea</taxon>
        <taxon>Braconidae</taxon>
        <taxon>Aphidiinae</taxon>
        <taxon>Aphidius</taxon>
    </lineage>
</organism>
<dbReference type="InterPro" id="IPR022357">
    <property type="entry name" value="MIP_CS"/>
</dbReference>
<dbReference type="PANTHER" id="PTHR19139">
    <property type="entry name" value="AQUAPORIN TRANSPORTER"/>
    <property type="match status" value="1"/>
</dbReference>
<gene>
    <name evidence="9" type="ORF">HCN44_002028</name>
</gene>
<dbReference type="PANTHER" id="PTHR19139:SF270">
    <property type="entry name" value="ENTOMOGLYCEROPORIN 1-RELATED"/>
    <property type="match status" value="1"/>
</dbReference>
<dbReference type="InterPro" id="IPR000425">
    <property type="entry name" value="MIP"/>
</dbReference>
<dbReference type="Pfam" id="PF00230">
    <property type="entry name" value="MIP"/>
    <property type="match status" value="1"/>
</dbReference>
<keyword evidence="4 7" id="KW-0812">Transmembrane</keyword>
<dbReference type="PROSITE" id="PS00221">
    <property type="entry name" value="MIP"/>
    <property type="match status" value="1"/>
</dbReference>
<dbReference type="GO" id="GO:0005886">
    <property type="term" value="C:plasma membrane"/>
    <property type="evidence" value="ECO:0007669"/>
    <property type="project" value="TreeGrafter"/>
</dbReference>
<dbReference type="InterPro" id="IPR023271">
    <property type="entry name" value="Aquaporin-like"/>
</dbReference>